<comment type="caution">
    <text evidence="1">The sequence shown here is derived from an EMBL/GenBank/DDBJ whole genome shotgun (WGS) entry which is preliminary data.</text>
</comment>
<proteinExistence type="predicted"/>
<dbReference type="RefSeq" id="WP_376841634.1">
    <property type="nucleotide sequence ID" value="NZ_JBHMAU010000127.1"/>
</dbReference>
<keyword evidence="2" id="KW-1185">Reference proteome</keyword>
<reference evidence="1 2" key="1">
    <citation type="submission" date="2024-09" db="EMBL/GenBank/DDBJ databases">
        <authorList>
            <person name="Sun Q."/>
            <person name="Mori K."/>
        </authorList>
    </citation>
    <scope>NUCLEOTIDE SEQUENCE [LARGE SCALE GENOMIC DNA]</scope>
    <source>
        <strain evidence="1 2">JCM 11683</strain>
    </source>
</reference>
<dbReference type="EMBL" id="JBHMAU010000127">
    <property type="protein sequence ID" value="MFB9777654.1"/>
    <property type="molecule type" value="Genomic_DNA"/>
</dbReference>
<dbReference type="Pfam" id="PF10783">
    <property type="entry name" value="DUF2599"/>
    <property type="match status" value="1"/>
</dbReference>
<protein>
    <submittedName>
        <fullName evidence="1">DUF2599 domain-containing protein</fullName>
    </submittedName>
</protein>
<evidence type="ECO:0000313" key="2">
    <source>
        <dbReference type="Proteomes" id="UP001589707"/>
    </source>
</evidence>
<sequence length="168" mass="18652">MVFSSANSDGSINVSRDGEVIGGIAKPWAVDAKGRMVETVFAVSGNTFQQKTVKSSYISYPLVADPWAGRALLKKAWVTQKTKTRYVVNAVPTRWGRAFNGLATHKAHVAELKAKLGKKRNKVTKTIDNQFICHVAGNIAEPGTYNLESWRKNMHWAKQLNLKHKCNP</sequence>
<gene>
    <name evidence="1" type="ORF">ACFFN1_14850</name>
</gene>
<organism evidence="1 2">
    <name type="scientific">Brevibacterium otitidis</name>
    <dbReference type="NCBI Taxonomy" id="53364"/>
    <lineage>
        <taxon>Bacteria</taxon>
        <taxon>Bacillati</taxon>
        <taxon>Actinomycetota</taxon>
        <taxon>Actinomycetes</taxon>
        <taxon>Micrococcales</taxon>
        <taxon>Brevibacteriaceae</taxon>
        <taxon>Brevibacterium</taxon>
    </lineage>
</organism>
<dbReference type="InterPro" id="IPR019719">
    <property type="entry name" value="DUF2599"/>
</dbReference>
<dbReference type="Proteomes" id="UP001589707">
    <property type="component" value="Unassembled WGS sequence"/>
</dbReference>
<evidence type="ECO:0000313" key="1">
    <source>
        <dbReference type="EMBL" id="MFB9777654.1"/>
    </source>
</evidence>
<name>A0ABV5X5N6_9MICO</name>
<accession>A0ABV5X5N6</accession>